<dbReference type="Gene3D" id="3.30.70.1050">
    <property type="entry name" value="Trigger factor ribosome-binding domain"/>
    <property type="match status" value="1"/>
</dbReference>
<evidence type="ECO:0000259" key="12">
    <source>
        <dbReference type="Pfam" id="PF05698"/>
    </source>
</evidence>
<evidence type="ECO:0000256" key="10">
    <source>
        <dbReference type="HAMAP-Rule" id="MF_00303"/>
    </source>
</evidence>
<evidence type="ECO:0000256" key="7">
    <source>
        <dbReference type="ARBA" id="ARBA00023186"/>
    </source>
</evidence>
<dbReference type="KEGG" id="minf:MESINF_0387"/>
<dbReference type="SUPFAM" id="SSF109998">
    <property type="entry name" value="Triger factor/SurA peptide-binding domain-like"/>
    <property type="match status" value="1"/>
</dbReference>
<dbReference type="EC" id="5.2.1.8" evidence="3 10"/>
<dbReference type="SUPFAM" id="SSF54534">
    <property type="entry name" value="FKBP-like"/>
    <property type="match status" value="1"/>
</dbReference>
<evidence type="ECO:0000256" key="6">
    <source>
        <dbReference type="ARBA" id="ARBA00023110"/>
    </source>
</evidence>
<evidence type="ECO:0000256" key="3">
    <source>
        <dbReference type="ARBA" id="ARBA00013194"/>
    </source>
</evidence>
<sequence>MEKNFLKKEKNIEKFIFYFTPEEVEKAEGEVVKYVNQHYSIPGFRKGKVPVSIVRNFLDESFDEMVLENLSDTIEKEIKEEKLYIPASIVSQKREGDVASIEVELHREPELKIKDFGELELMIPKRDEVVANYVSNRLEELRNEHAIIEPKDGPVEIGDMAKIEYSIIKDGKKIADKKVQEVQITAEDDRPMVKNLIGHSRGDTIQFNRTFEGSDNEYFYSIELNEVFKKSLPEIDDEFARTVDPDLSTLDELKKKIEEEGVKSFAGWKKDFLRQQAMDKIDDLVEIEIAESTIGFFVQRAIENSKKDKSYDGYLKQAESLEKLVEEFRTGIINEVKKNRFIEEMARIEGLKVEEDELVSYSEEMSSYWGMSADRAREMIKSREDIREDLTSTILRNKVLDIVVERAKVVEIEPKKEAPEQSEQKEKE</sequence>
<dbReference type="Pfam" id="PF05697">
    <property type="entry name" value="Trigger_N"/>
    <property type="match status" value="1"/>
</dbReference>
<comment type="function">
    <text evidence="10">Involved in protein export. Acts as a chaperone by maintaining the newly synthesized protein in an open conformation. Functions as a peptidyl-prolyl cis-trans isomerase.</text>
</comment>
<proteinExistence type="inferred from homology"/>
<dbReference type="InterPro" id="IPR036611">
    <property type="entry name" value="Trigger_fac_ribosome-bd_sf"/>
</dbReference>
<dbReference type="InterPro" id="IPR037041">
    <property type="entry name" value="Trigger_fac_C_sf"/>
</dbReference>
<dbReference type="PIRSF" id="PIRSF003095">
    <property type="entry name" value="Trigger_factor"/>
    <property type="match status" value="1"/>
</dbReference>
<gene>
    <name evidence="10 13" type="primary">tig</name>
    <name evidence="13" type="ORF">MESINF_0387</name>
</gene>
<dbReference type="Gene3D" id="3.10.50.30">
    <property type="entry name" value="Transcription elongation factor, GreA/GreB, C-terminal domain"/>
    <property type="match status" value="1"/>
</dbReference>
<dbReference type="Gene3D" id="1.10.3120.10">
    <property type="entry name" value="Trigger factor, C-terminal domain"/>
    <property type="match status" value="1"/>
</dbReference>
<keyword evidence="10" id="KW-0132">Cell division</keyword>
<dbReference type="GO" id="GO:0005737">
    <property type="term" value="C:cytoplasm"/>
    <property type="evidence" value="ECO:0007669"/>
    <property type="project" value="UniProtKB-SubCell"/>
</dbReference>
<comment type="similarity">
    <text evidence="2 10">Belongs to the FKBP-type PPIase family. Tig subfamily.</text>
</comment>
<dbReference type="Proteomes" id="UP000250796">
    <property type="component" value="Chromosome MESINF"/>
</dbReference>
<keyword evidence="8 10" id="KW-0413">Isomerase</keyword>
<evidence type="ECO:0000256" key="4">
    <source>
        <dbReference type="ARBA" id="ARBA00016902"/>
    </source>
</evidence>
<evidence type="ECO:0000256" key="2">
    <source>
        <dbReference type="ARBA" id="ARBA00005464"/>
    </source>
</evidence>
<dbReference type="InterPro" id="IPR027304">
    <property type="entry name" value="Trigger_fact/SurA_dom_sf"/>
</dbReference>
<dbReference type="InterPro" id="IPR005215">
    <property type="entry name" value="Trig_fac"/>
</dbReference>
<dbReference type="GO" id="GO:0051301">
    <property type="term" value="P:cell division"/>
    <property type="evidence" value="ECO:0007669"/>
    <property type="project" value="UniProtKB-KW"/>
</dbReference>
<evidence type="ECO:0000256" key="8">
    <source>
        <dbReference type="ARBA" id="ARBA00023235"/>
    </source>
</evidence>
<keyword evidence="6 10" id="KW-0697">Rotamase</keyword>
<dbReference type="RefSeq" id="WP_169698274.1">
    <property type="nucleotide sequence ID" value="NZ_LS974202.1"/>
</dbReference>
<reference evidence="13 14" key="1">
    <citation type="submission" date="2017-01" db="EMBL/GenBank/DDBJ databases">
        <authorList>
            <person name="Erauso G."/>
        </authorList>
    </citation>
    <scope>NUCLEOTIDE SEQUENCE [LARGE SCALE GENOMIC DNA]</scope>
    <source>
        <strain evidence="13">MESINF1</strain>
    </source>
</reference>
<evidence type="ECO:0000256" key="9">
    <source>
        <dbReference type="ARBA" id="ARBA00029986"/>
    </source>
</evidence>
<dbReference type="GO" id="GO:0003755">
    <property type="term" value="F:peptidyl-prolyl cis-trans isomerase activity"/>
    <property type="evidence" value="ECO:0007669"/>
    <property type="project" value="UniProtKB-UniRule"/>
</dbReference>
<feature type="domain" description="Trigger factor ribosome-binding bacterial" evidence="11">
    <location>
        <begin position="1"/>
        <end position="141"/>
    </location>
</feature>
<keyword evidence="10" id="KW-0131">Cell cycle</keyword>
<feature type="domain" description="Trigger factor C-terminal" evidence="12">
    <location>
        <begin position="249"/>
        <end position="405"/>
    </location>
</feature>
<dbReference type="InterPro" id="IPR036953">
    <property type="entry name" value="GreA/GreB_C_sf"/>
</dbReference>
<name>A0A7Z7PQJ4_9BACT</name>
<dbReference type="Pfam" id="PF05698">
    <property type="entry name" value="Trigger_C"/>
    <property type="match status" value="1"/>
</dbReference>
<dbReference type="SUPFAM" id="SSF102735">
    <property type="entry name" value="Trigger factor ribosome-binding domain"/>
    <property type="match status" value="1"/>
</dbReference>
<keyword evidence="14" id="KW-1185">Reference proteome</keyword>
<evidence type="ECO:0000313" key="13">
    <source>
        <dbReference type="EMBL" id="SSC11836.1"/>
    </source>
</evidence>
<dbReference type="EMBL" id="LS974202">
    <property type="protein sequence ID" value="SSC11836.1"/>
    <property type="molecule type" value="Genomic_DNA"/>
</dbReference>
<evidence type="ECO:0000256" key="5">
    <source>
        <dbReference type="ARBA" id="ARBA00022490"/>
    </source>
</evidence>
<comment type="subcellular location">
    <subcellularLocation>
        <location evidence="10">Cytoplasm</location>
    </subcellularLocation>
    <text evidence="10">About half TF is bound to the ribosome near the polypeptide exit tunnel while the other half is free in the cytoplasm.</text>
</comment>
<organism evidence="13 14">
    <name type="scientific">Mesotoga infera</name>
    <dbReference type="NCBI Taxonomy" id="1236046"/>
    <lineage>
        <taxon>Bacteria</taxon>
        <taxon>Thermotogati</taxon>
        <taxon>Thermotogota</taxon>
        <taxon>Thermotogae</taxon>
        <taxon>Kosmotogales</taxon>
        <taxon>Kosmotogaceae</taxon>
        <taxon>Mesotoga</taxon>
    </lineage>
</organism>
<keyword evidence="5 10" id="KW-0963">Cytoplasm</keyword>
<dbReference type="InterPro" id="IPR008880">
    <property type="entry name" value="Trigger_fac_C"/>
</dbReference>
<dbReference type="InterPro" id="IPR008881">
    <property type="entry name" value="Trigger_fac_ribosome-bd_bac"/>
</dbReference>
<dbReference type="GO" id="GO:0015031">
    <property type="term" value="P:protein transport"/>
    <property type="evidence" value="ECO:0007669"/>
    <property type="project" value="UniProtKB-UniRule"/>
</dbReference>
<evidence type="ECO:0000259" key="11">
    <source>
        <dbReference type="Pfam" id="PF05697"/>
    </source>
</evidence>
<dbReference type="GO" id="GO:0003677">
    <property type="term" value="F:DNA binding"/>
    <property type="evidence" value="ECO:0007669"/>
    <property type="project" value="InterPro"/>
</dbReference>
<evidence type="ECO:0000256" key="1">
    <source>
        <dbReference type="ARBA" id="ARBA00000971"/>
    </source>
</evidence>
<dbReference type="GO" id="GO:0032784">
    <property type="term" value="P:regulation of DNA-templated transcription elongation"/>
    <property type="evidence" value="ECO:0007669"/>
    <property type="project" value="InterPro"/>
</dbReference>
<dbReference type="GO" id="GO:0006457">
    <property type="term" value="P:protein folding"/>
    <property type="evidence" value="ECO:0007669"/>
    <property type="project" value="UniProtKB-UniRule"/>
</dbReference>
<protein>
    <recommendedName>
        <fullName evidence="4 10">Trigger factor</fullName>
        <shortName evidence="10">TF</shortName>
        <ecNumber evidence="3 10">5.2.1.8</ecNumber>
    </recommendedName>
    <alternativeName>
        <fullName evidence="9 10">PPIase</fullName>
    </alternativeName>
</protein>
<accession>A0A7Z7PQJ4</accession>
<evidence type="ECO:0000313" key="14">
    <source>
        <dbReference type="Proteomes" id="UP000250796"/>
    </source>
</evidence>
<dbReference type="HAMAP" id="MF_00303">
    <property type="entry name" value="Trigger_factor_Tig"/>
    <property type="match status" value="1"/>
</dbReference>
<comment type="domain">
    <text evidence="10">Consists of 3 domains; the N-terminus binds the ribosome, the middle domain has PPIase activity, while the C-terminus has intrinsic chaperone activity on its own.</text>
</comment>
<keyword evidence="7 10" id="KW-0143">Chaperone</keyword>
<comment type="catalytic activity">
    <reaction evidence="1 10">
        <text>[protein]-peptidylproline (omega=180) = [protein]-peptidylproline (omega=0)</text>
        <dbReference type="Rhea" id="RHEA:16237"/>
        <dbReference type="Rhea" id="RHEA-COMP:10747"/>
        <dbReference type="Rhea" id="RHEA-COMP:10748"/>
        <dbReference type="ChEBI" id="CHEBI:83833"/>
        <dbReference type="ChEBI" id="CHEBI:83834"/>
        <dbReference type="EC" id="5.2.1.8"/>
    </reaction>
</comment>
<dbReference type="NCBIfam" id="TIGR00115">
    <property type="entry name" value="tig"/>
    <property type="match status" value="1"/>
</dbReference>
<dbReference type="AlphaFoldDB" id="A0A7Z7PQJ4"/>